<feature type="site" description="Electron transfer via tryptophanyl radical" evidence="9">
    <location>
        <position position="385"/>
    </location>
</feature>
<evidence type="ECO:0000256" key="10">
    <source>
        <dbReference type="RuleBase" id="RU004182"/>
    </source>
</evidence>
<keyword evidence="13" id="KW-1185">Reference proteome</keyword>
<dbReference type="SUPFAM" id="SSF52425">
    <property type="entry name" value="Cryptochrome/photolyase, N-terminal domain"/>
    <property type="match status" value="1"/>
</dbReference>
<dbReference type="InterPro" id="IPR036134">
    <property type="entry name" value="Crypto/Photolyase_FAD-like_sf"/>
</dbReference>
<dbReference type="Pfam" id="PF03441">
    <property type="entry name" value="FAD_binding_7"/>
    <property type="match status" value="1"/>
</dbReference>
<dbReference type="PANTHER" id="PTHR11455">
    <property type="entry name" value="CRYPTOCHROME"/>
    <property type="match status" value="1"/>
</dbReference>
<feature type="binding site" evidence="8">
    <location>
        <begin position="233"/>
        <end position="237"/>
    </location>
    <ligand>
        <name>FAD</name>
        <dbReference type="ChEBI" id="CHEBI:57692"/>
    </ligand>
</feature>
<comment type="catalytic activity">
    <reaction evidence="7">
        <text>cyclobutadipyrimidine (in DNA) = 2 pyrimidine residues (in DNA).</text>
        <dbReference type="EC" id="4.1.99.3"/>
    </reaction>
</comment>
<feature type="site" description="Electron transfer via tryptophanyl radical" evidence="9">
    <location>
        <position position="362"/>
    </location>
</feature>
<dbReference type="Gene3D" id="3.40.50.620">
    <property type="entry name" value="HUPs"/>
    <property type="match status" value="1"/>
</dbReference>
<comment type="similarity">
    <text evidence="10">Belongs to the DNA photolyase family.</text>
</comment>
<keyword evidence="5 8" id="KW-0274">FAD</keyword>
<comment type="cofactor">
    <cofactor evidence="1">
        <name>(6R)-5,10-methylene-5,6,7,8-tetrahydrofolate</name>
        <dbReference type="ChEBI" id="CHEBI:15636"/>
    </cofactor>
</comment>
<dbReference type="PROSITE" id="PS00691">
    <property type="entry name" value="DNA_PHOTOLYASES_1_2"/>
    <property type="match status" value="1"/>
</dbReference>
<protein>
    <recommendedName>
        <fullName evidence="3">Deoxyribodipyrimidine photo-lyase</fullName>
        <ecNumber evidence="2">4.1.99.3</ecNumber>
    </recommendedName>
</protein>
<evidence type="ECO:0000256" key="1">
    <source>
        <dbReference type="ARBA" id="ARBA00001932"/>
    </source>
</evidence>
<evidence type="ECO:0000313" key="12">
    <source>
        <dbReference type="EMBL" id="WND02518.1"/>
    </source>
</evidence>
<dbReference type="AlphaFoldDB" id="A0AA52EF51"/>
<evidence type="ECO:0000256" key="8">
    <source>
        <dbReference type="PIRSR" id="PIRSR602081-1"/>
    </source>
</evidence>
<sequence>MDKISLVWLRQDLRLSDNPALLEAVKSDQVYIVYILDDENAGSNKMGAASRWRLHQSLAVLERKLGGNLNLYKGAAEKIIPEIIAQNGITDIHWNRCYEPWRIKRDRHIKATLIEAQVFVHSHNASLLWEPWEVLKKDGTPYRVFTPFYKNGCLANFQPRSPHPAPKHIPAQKDRTSISLQKLDLIKGYPWFEKLNNHWPIGEEAALERSKEFLKSDIKNYKIDRNFPYKTNSSYLSPNLHFGEISPHQLWELTELASRENDNEWVSKSSDINHFKNELGWREFSYYLNYHFADMQKQNFNKKYDEFSWDYEETHYAAWCHGKTGIPIVDAAQRQLWQTGLMHNRLRMISASFLVKNLLIDWRRGERWFWDCLLDADSASNGASWQWVAGCGADAAPYFRVFNPVLQSKKFDPDGTFLKKYVPELCRLPLKYLYEPWEAPEEILSAAGIELGKTYPKPIVNLKTSREAALAQYKLLTGKL</sequence>
<feature type="domain" description="Photolyase/cryptochrome alpha/beta" evidence="11">
    <location>
        <begin position="3"/>
        <end position="128"/>
    </location>
</feature>
<dbReference type="InterPro" id="IPR006050">
    <property type="entry name" value="DNA_photolyase_N"/>
</dbReference>
<dbReference type="PRINTS" id="PR00147">
    <property type="entry name" value="DNAPHOTLYASE"/>
</dbReference>
<dbReference type="InterPro" id="IPR005101">
    <property type="entry name" value="Cryptochr/Photolyase_FAD-bd"/>
</dbReference>
<dbReference type="InterPro" id="IPR002081">
    <property type="entry name" value="Cryptochrome/DNA_photolyase_1"/>
</dbReference>
<dbReference type="SUPFAM" id="SSF48173">
    <property type="entry name" value="Cryptochrome/photolyase FAD-binding domain"/>
    <property type="match status" value="1"/>
</dbReference>
<dbReference type="GO" id="GO:0000719">
    <property type="term" value="P:photoreactive repair"/>
    <property type="evidence" value="ECO:0007669"/>
    <property type="project" value="UniProtKB-ARBA"/>
</dbReference>
<evidence type="ECO:0000313" key="13">
    <source>
        <dbReference type="Proteomes" id="UP001268683"/>
    </source>
</evidence>
<gene>
    <name evidence="12" type="ORF">QGN29_13275</name>
</gene>
<dbReference type="GO" id="GO:0009416">
    <property type="term" value="P:response to light stimulus"/>
    <property type="evidence" value="ECO:0007669"/>
    <property type="project" value="TreeGrafter"/>
</dbReference>
<dbReference type="RefSeq" id="WP_310798353.1">
    <property type="nucleotide sequence ID" value="NZ_CP123872.1"/>
</dbReference>
<feature type="binding site" evidence="8">
    <location>
        <position position="275"/>
    </location>
    <ligand>
        <name>FAD</name>
        <dbReference type="ChEBI" id="CHEBI:57692"/>
    </ligand>
</feature>
<dbReference type="PANTHER" id="PTHR11455:SF9">
    <property type="entry name" value="CRYPTOCHROME CIRCADIAN CLOCK 5 ISOFORM X1"/>
    <property type="match status" value="1"/>
</dbReference>
<dbReference type="FunFam" id="1.10.579.10:FF:000003">
    <property type="entry name" value="Deoxyribodipyrimidine photo-lyase"/>
    <property type="match status" value="1"/>
</dbReference>
<dbReference type="GO" id="GO:0003677">
    <property type="term" value="F:DNA binding"/>
    <property type="evidence" value="ECO:0007669"/>
    <property type="project" value="TreeGrafter"/>
</dbReference>
<dbReference type="EC" id="4.1.99.3" evidence="2"/>
<keyword evidence="12" id="KW-0456">Lyase</keyword>
<organism evidence="12 13">
    <name type="scientific">Temperatibacter marinus</name>
    <dbReference type="NCBI Taxonomy" id="1456591"/>
    <lineage>
        <taxon>Bacteria</taxon>
        <taxon>Pseudomonadati</taxon>
        <taxon>Pseudomonadota</taxon>
        <taxon>Alphaproteobacteria</taxon>
        <taxon>Kordiimonadales</taxon>
        <taxon>Temperatibacteraceae</taxon>
        <taxon>Temperatibacter</taxon>
    </lineage>
</organism>
<dbReference type="KEGG" id="tmk:QGN29_13275"/>
<dbReference type="InterPro" id="IPR036155">
    <property type="entry name" value="Crypto/Photolyase_N_sf"/>
</dbReference>
<keyword evidence="4 8" id="KW-0285">Flavoprotein</keyword>
<evidence type="ECO:0000256" key="5">
    <source>
        <dbReference type="ARBA" id="ARBA00022827"/>
    </source>
</evidence>
<dbReference type="InterPro" id="IPR018394">
    <property type="entry name" value="DNA_photolyase_1_CS_C"/>
</dbReference>
<evidence type="ECO:0000256" key="3">
    <source>
        <dbReference type="ARBA" id="ARBA00014046"/>
    </source>
</evidence>
<reference evidence="12" key="1">
    <citation type="submission" date="2023-04" db="EMBL/GenBank/DDBJ databases">
        <title>Complete genome sequence of Temperatibacter marinus.</title>
        <authorList>
            <person name="Rong J.-C."/>
            <person name="Yi M.-L."/>
            <person name="Zhao Q."/>
        </authorList>
    </citation>
    <scope>NUCLEOTIDE SEQUENCE</scope>
    <source>
        <strain evidence="12">NBRC 110045</strain>
    </source>
</reference>
<feature type="site" description="Electron transfer via tryptophanyl radical" evidence="9">
    <location>
        <position position="309"/>
    </location>
</feature>
<evidence type="ECO:0000256" key="6">
    <source>
        <dbReference type="ARBA" id="ARBA00022991"/>
    </source>
</evidence>
<evidence type="ECO:0000256" key="4">
    <source>
        <dbReference type="ARBA" id="ARBA00022630"/>
    </source>
</evidence>
<feature type="binding site" evidence="8">
    <location>
        <begin position="375"/>
        <end position="377"/>
    </location>
    <ligand>
        <name>FAD</name>
        <dbReference type="ChEBI" id="CHEBI:57692"/>
    </ligand>
</feature>
<dbReference type="PROSITE" id="PS51645">
    <property type="entry name" value="PHR_CRY_ALPHA_BETA"/>
    <property type="match status" value="1"/>
</dbReference>
<feature type="binding site" evidence="8">
    <location>
        <position position="221"/>
    </location>
    <ligand>
        <name>FAD</name>
        <dbReference type="ChEBI" id="CHEBI:57692"/>
    </ligand>
</feature>
<comment type="cofactor">
    <cofactor evidence="8">
        <name>FAD</name>
        <dbReference type="ChEBI" id="CHEBI:57692"/>
    </cofactor>
    <text evidence="8">Binds 1 FAD per subunit.</text>
</comment>
<accession>A0AA52EF51</accession>
<evidence type="ECO:0000256" key="7">
    <source>
        <dbReference type="ARBA" id="ARBA00033999"/>
    </source>
</evidence>
<dbReference type="Gene3D" id="1.25.40.80">
    <property type="match status" value="1"/>
</dbReference>
<dbReference type="Pfam" id="PF00875">
    <property type="entry name" value="DNA_photolyase"/>
    <property type="match status" value="1"/>
</dbReference>
<dbReference type="EMBL" id="CP123872">
    <property type="protein sequence ID" value="WND02518.1"/>
    <property type="molecule type" value="Genomic_DNA"/>
</dbReference>
<evidence type="ECO:0000256" key="2">
    <source>
        <dbReference type="ARBA" id="ARBA00013149"/>
    </source>
</evidence>
<dbReference type="Proteomes" id="UP001268683">
    <property type="component" value="Chromosome"/>
</dbReference>
<dbReference type="InterPro" id="IPR014729">
    <property type="entry name" value="Rossmann-like_a/b/a_fold"/>
</dbReference>
<dbReference type="Gene3D" id="1.10.579.10">
    <property type="entry name" value="DNA Cyclobutane Dipyrimidine Photolyase, subunit A, domain 3"/>
    <property type="match status" value="1"/>
</dbReference>
<proteinExistence type="inferred from homology"/>
<dbReference type="GO" id="GO:0071949">
    <property type="term" value="F:FAD binding"/>
    <property type="evidence" value="ECO:0007669"/>
    <property type="project" value="TreeGrafter"/>
</dbReference>
<evidence type="ECO:0000256" key="9">
    <source>
        <dbReference type="PIRSR" id="PIRSR602081-2"/>
    </source>
</evidence>
<keyword evidence="6 10" id="KW-0157">Chromophore</keyword>
<evidence type="ECO:0000259" key="11">
    <source>
        <dbReference type="PROSITE" id="PS51645"/>
    </source>
</evidence>
<dbReference type="GO" id="GO:0003904">
    <property type="term" value="F:deoxyribodipyrimidine photo-lyase activity"/>
    <property type="evidence" value="ECO:0007669"/>
    <property type="project" value="UniProtKB-EC"/>
</dbReference>
<name>A0AA52EF51_9PROT</name>